<keyword evidence="1" id="KW-0732">Signal</keyword>
<dbReference type="AlphaFoldDB" id="A0AAW1R6J7"/>
<keyword evidence="3" id="KW-1185">Reference proteome</keyword>
<dbReference type="InterPro" id="IPR014867">
    <property type="entry name" value="Spore_coat_CotH_CotH2/3/7"/>
</dbReference>
<feature type="signal peptide" evidence="1">
    <location>
        <begin position="1"/>
        <end position="23"/>
    </location>
</feature>
<accession>A0AAW1R6J7</accession>
<gene>
    <name evidence="2" type="ORF">WJX72_006837</name>
</gene>
<evidence type="ECO:0000313" key="3">
    <source>
        <dbReference type="Proteomes" id="UP001489004"/>
    </source>
</evidence>
<dbReference type="PANTHER" id="PTHR40050:SF1">
    <property type="entry name" value="INNER SPORE COAT PROTEIN H"/>
    <property type="match status" value="1"/>
</dbReference>
<proteinExistence type="predicted"/>
<evidence type="ECO:0000313" key="2">
    <source>
        <dbReference type="EMBL" id="KAK9829605.1"/>
    </source>
</evidence>
<dbReference type="Proteomes" id="UP001489004">
    <property type="component" value="Unassembled WGS sequence"/>
</dbReference>
<feature type="chain" id="PRO_5043463766" description="LTD domain-containing protein" evidence="1">
    <location>
        <begin position="24"/>
        <end position="673"/>
    </location>
</feature>
<evidence type="ECO:0000256" key="1">
    <source>
        <dbReference type="SAM" id="SignalP"/>
    </source>
</evidence>
<dbReference type="EMBL" id="JALJOR010000001">
    <property type="protein sequence ID" value="KAK9829605.1"/>
    <property type="molecule type" value="Genomic_DNA"/>
</dbReference>
<reference evidence="2 3" key="1">
    <citation type="journal article" date="2024" name="Nat. Commun.">
        <title>Phylogenomics reveals the evolutionary origins of lichenization in chlorophyte algae.</title>
        <authorList>
            <person name="Puginier C."/>
            <person name="Libourel C."/>
            <person name="Otte J."/>
            <person name="Skaloud P."/>
            <person name="Haon M."/>
            <person name="Grisel S."/>
            <person name="Petersen M."/>
            <person name="Berrin J.G."/>
            <person name="Delaux P.M."/>
            <person name="Dal Grande F."/>
            <person name="Keller J."/>
        </authorList>
    </citation>
    <scope>NUCLEOTIDE SEQUENCE [LARGE SCALE GENOMIC DNA]</scope>
    <source>
        <strain evidence="2 3">SAG 2043</strain>
    </source>
</reference>
<protein>
    <recommendedName>
        <fullName evidence="4">LTD domain-containing protein</fullName>
    </recommendedName>
</protein>
<name>A0AAW1R6J7_9CHLO</name>
<evidence type="ECO:0008006" key="4">
    <source>
        <dbReference type="Google" id="ProtNLM"/>
    </source>
</evidence>
<comment type="caution">
    <text evidence="2">The sequence shown here is derived from an EMBL/GenBank/DDBJ whole genome shotgun (WGS) entry which is preliminary data.</text>
</comment>
<organism evidence="2 3">
    <name type="scientific">[Myrmecia] bisecta</name>
    <dbReference type="NCBI Taxonomy" id="41462"/>
    <lineage>
        <taxon>Eukaryota</taxon>
        <taxon>Viridiplantae</taxon>
        <taxon>Chlorophyta</taxon>
        <taxon>core chlorophytes</taxon>
        <taxon>Trebouxiophyceae</taxon>
        <taxon>Trebouxiales</taxon>
        <taxon>Trebouxiaceae</taxon>
        <taxon>Myrmecia</taxon>
    </lineage>
</organism>
<dbReference type="PANTHER" id="PTHR40050">
    <property type="entry name" value="INNER SPORE COAT PROTEIN H"/>
    <property type="match status" value="1"/>
</dbReference>
<sequence>MAGVGGWSRLCLIGVLFGAGAWAVSDTWEVNLLYLVNYGPEQSIPMTASGVNVYSASIPSSSFKAGDMVRWAVQAVDASGQAARQPLTTSKPGRVYLGTVVFNPDHASTLPVMEWFSPDPDVALTRSGVNDSCLYFNGKFWDSVATGRRGVTSASYPKPKLKMSKFKPDFFYKDGETLKKAFDLMSNYYEPGEKSYMRDYVATQLMKDVGLPYLEESYLKLYLNGAFYGLFLYKEDTDDNYLTRNNLNPKGWLFKPMQGENSNLRWDVPADQFAINYKSQTNKKTADPQVMLAFLRGLAGGSGQPRTQYLMDNVNLPVVVNHMAAETLLLNQDRCTKNYLMFYDPDTREWSHLPDDLKSAFGISSGLGGTPAPDYCTLECEQWNSPLYCDHSHPQDLAVVQPFSRIAANFNQLNAGAAGRKLAAAGFPAYPQSGTRSLLQTSFLDNLNTDLTTLGSTLTGPNGTFNYLVDLVLTYPRTRSMYMRRLRTLMDTYTNGRLAQMITNAYNQIGRGPAQQDNAKWGINDIDRGYQQLLTDQLPVRQNQLCNTYGPDGAIPLIPDAQPKAAPLTFGQVEASSGLGSYIEIINPNTFAVDVSGWMLSGTVKFTLVPGTVIAASDSLFLSPNVVAFRTRPASPTGKEGNFVSGPYSGTLAPGYTLTLANDQGSSIVSLSG</sequence>
<dbReference type="Pfam" id="PF08757">
    <property type="entry name" value="CotH"/>
    <property type="match status" value="1"/>
</dbReference>